<accession>A0ABW4YF01</accession>
<organism evidence="1 2">
    <name type="scientific">Paenibacillus yanchengensis</name>
    <dbReference type="NCBI Taxonomy" id="2035833"/>
    <lineage>
        <taxon>Bacteria</taxon>
        <taxon>Bacillati</taxon>
        <taxon>Bacillota</taxon>
        <taxon>Bacilli</taxon>
        <taxon>Bacillales</taxon>
        <taxon>Paenibacillaceae</taxon>
        <taxon>Paenibacillus</taxon>
    </lineage>
</organism>
<reference evidence="2" key="1">
    <citation type="journal article" date="2019" name="Int. J. Syst. Evol. Microbiol.">
        <title>The Global Catalogue of Microorganisms (GCM) 10K type strain sequencing project: providing services to taxonomists for standard genome sequencing and annotation.</title>
        <authorList>
            <consortium name="The Broad Institute Genomics Platform"/>
            <consortium name="The Broad Institute Genome Sequencing Center for Infectious Disease"/>
            <person name="Wu L."/>
            <person name="Ma J."/>
        </authorList>
    </citation>
    <scope>NUCLEOTIDE SEQUENCE [LARGE SCALE GENOMIC DNA]</scope>
    <source>
        <strain evidence="2">GH52</strain>
    </source>
</reference>
<proteinExistence type="predicted"/>
<dbReference type="RefSeq" id="WP_377769234.1">
    <property type="nucleotide sequence ID" value="NZ_JBHUHO010000002.1"/>
</dbReference>
<evidence type="ECO:0000313" key="1">
    <source>
        <dbReference type="EMBL" id="MFD2114263.1"/>
    </source>
</evidence>
<dbReference type="EMBL" id="JBHUHO010000002">
    <property type="protein sequence ID" value="MFD2114263.1"/>
    <property type="molecule type" value="Genomic_DNA"/>
</dbReference>
<dbReference type="Proteomes" id="UP001597362">
    <property type="component" value="Unassembled WGS sequence"/>
</dbReference>
<evidence type="ECO:0000313" key="2">
    <source>
        <dbReference type="Proteomes" id="UP001597362"/>
    </source>
</evidence>
<keyword evidence="2" id="KW-1185">Reference proteome</keyword>
<sequence>MHTQLLVCNQITPDVQYTLGTIINHIKVKVLPAVVDLPFLLKIIDMPKNEEVFTEIKITNSLGEILSTISYVHRNYRKEGEVPGVDHYFEVALLVEELGTITIECYIDDEKMNWYPIQIDIENEL</sequence>
<name>A0ABW4YF01_9BACL</name>
<comment type="caution">
    <text evidence="1">The sequence shown here is derived from an EMBL/GenBank/DDBJ whole genome shotgun (WGS) entry which is preliminary data.</text>
</comment>
<gene>
    <name evidence="1" type="ORF">ACFSJH_00645</name>
</gene>
<protein>
    <submittedName>
        <fullName evidence="1">Uncharacterized protein</fullName>
    </submittedName>
</protein>